<dbReference type="RefSeq" id="WP_099876739.1">
    <property type="nucleotide sequence ID" value="NZ_CP024608.1"/>
</dbReference>
<dbReference type="InterPro" id="IPR010987">
    <property type="entry name" value="Glutathione-S-Trfase_C-like"/>
</dbReference>
<protein>
    <submittedName>
        <fullName evidence="3">Glutathione S-transferase</fullName>
    </submittedName>
</protein>
<dbReference type="OrthoDB" id="6043394at2"/>
<dbReference type="InterPro" id="IPR036282">
    <property type="entry name" value="Glutathione-S-Trfase_C_sf"/>
</dbReference>
<organism evidence="3 4">
    <name type="scientific">Massilia violaceinigra</name>
    <dbReference type="NCBI Taxonomy" id="2045208"/>
    <lineage>
        <taxon>Bacteria</taxon>
        <taxon>Pseudomonadati</taxon>
        <taxon>Pseudomonadota</taxon>
        <taxon>Betaproteobacteria</taxon>
        <taxon>Burkholderiales</taxon>
        <taxon>Oxalobacteraceae</taxon>
        <taxon>Telluria group</taxon>
        <taxon>Massilia</taxon>
    </lineage>
</organism>
<dbReference type="AlphaFoldDB" id="A0A2D2DML2"/>
<dbReference type="SUPFAM" id="SSF47616">
    <property type="entry name" value="GST C-terminal domain-like"/>
    <property type="match status" value="1"/>
</dbReference>
<dbReference type="PANTHER" id="PTHR11571">
    <property type="entry name" value="GLUTATHIONE S-TRANSFERASE"/>
    <property type="match status" value="1"/>
</dbReference>
<evidence type="ECO:0000313" key="3">
    <source>
        <dbReference type="EMBL" id="ATQ76224.1"/>
    </source>
</evidence>
<dbReference type="SFLD" id="SFLDS00019">
    <property type="entry name" value="Glutathione_Transferase_(cytos"/>
    <property type="match status" value="1"/>
</dbReference>
<sequence>MTYELYYWPTIQGRGEFIRLALEEAGAAYVDVGRQKNGADKVAAALAAQATPSFAPPFLTAGALTIGQTANILLYLGARHGLAPRAEAGRLWVHQLQLTITDLVNEAHDTHHPVGVSLYYEDQKKEAKRRAADFIGNRIPKFLSYFEGVLQQPKRRGGFLVGSRLSYADLSMFQVMEGLRYAFPKAMKRLEPAYPGLVALHDHVAQRPNIAAYLASKRRIAFNEDGIFRHYPELDR</sequence>
<dbReference type="EMBL" id="CP024608">
    <property type="protein sequence ID" value="ATQ76224.1"/>
    <property type="molecule type" value="Genomic_DNA"/>
</dbReference>
<keyword evidence="4" id="KW-1185">Reference proteome</keyword>
<keyword evidence="3" id="KW-0808">Transferase</keyword>
<dbReference type="InterPro" id="IPR040079">
    <property type="entry name" value="Glutathione_S-Trfase"/>
</dbReference>
<dbReference type="SUPFAM" id="SSF52833">
    <property type="entry name" value="Thioredoxin-like"/>
    <property type="match status" value="1"/>
</dbReference>
<dbReference type="PANTHER" id="PTHR11571:SF263">
    <property type="entry name" value="GLUTATHIONE S-TRANSFERASE"/>
    <property type="match status" value="1"/>
</dbReference>
<evidence type="ECO:0000259" key="2">
    <source>
        <dbReference type="PROSITE" id="PS50405"/>
    </source>
</evidence>
<feature type="domain" description="GST N-terminal" evidence="1">
    <location>
        <begin position="1"/>
        <end position="84"/>
    </location>
</feature>
<dbReference type="FunFam" id="1.20.1050.10:FF:000051">
    <property type="entry name" value="Glutathione S-transferase"/>
    <property type="match status" value="1"/>
</dbReference>
<feature type="domain" description="GST C-terminal" evidence="2">
    <location>
        <begin position="93"/>
        <end position="234"/>
    </location>
</feature>
<dbReference type="GO" id="GO:0004364">
    <property type="term" value="F:glutathione transferase activity"/>
    <property type="evidence" value="ECO:0007669"/>
    <property type="project" value="TreeGrafter"/>
</dbReference>
<evidence type="ECO:0000259" key="1">
    <source>
        <dbReference type="PROSITE" id="PS50404"/>
    </source>
</evidence>
<dbReference type="CDD" id="cd03192">
    <property type="entry name" value="GST_C_Sigma_like"/>
    <property type="match status" value="1"/>
</dbReference>
<reference evidence="3" key="1">
    <citation type="submission" date="2017-10" db="EMBL/GenBank/DDBJ databases">
        <title>Massilia psychrophilum sp. nov., a novel purple-pigmented bacterium isolated from Tianshan glacier, Xinjiang Municipality, China.</title>
        <authorList>
            <person name="Wang H."/>
        </authorList>
    </citation>
    <scope>NUCLEOTIDE SEQUENCE [LARGE SCALE GENOMIC DNA]</scope>
    <source>
        <strain evidence="3">B2</strain>
    </source>
</reference>
<dbReference type="Gene3D" id="1.20.1050.10">
    <property type="match status" value="1"/>
</dbReference>
<dbReference type="InterPro" id="IPR004045">
    <property type="entry name" value="Glutathione_S-Trfase_N"/>
</dbReference>
<dbReference type="InterPro" id="IPR050213">
    <property type="entry name" value="GST_superfamily"/>
</dbReference>
<dbReference type="InterPro" id="IPR036249">
    <property type="entry name" value="Thioredoxin-like_sf"/>
</dbReference>
<dbReference type="Gene3D" id="3.40.30.10">
    <property type="entry name" value="Glutaredoxin"/>
    <property type="match status" value="1"/>
</dbReference>
<proteinExistence type="predicted"/>
<dbReference type="Proteomes" id="UP000229897">
    <property type="component" value="Chromosome"/>
</dbReference>
<dbReference type="Pfam" id="PF14497">
    <property type="entry name" value="GST_C_3"/>
    <property type="match status" value="1"/>
</dbReference>
<dbReference type="InterPro" id="IPR004046">
    <property type="entry name" value="GST_C"/>
</dbReference>
<dbReference type="GO" id="GO:0006749">
    <property type="term" value="P:glutathione metabolic process"/>
    <property type="evidence" value="ECO:0007669"/>
    <property type="project" value="TreeGrafter"/>
</dbReference>
<name>A0A2D2DML2_9BURK</name>
<gene>
    <name evidence="3" type="ORF">CR152_18035</name>
</gene>
<dbReference type="CDD" id="cd03039">
    <property type="entry name" value="GST_N_Sigma_like"/>
    <property type="match status" value="1"/>
</dbReference>
<dbReference type="PROSITE" id="PS50405">
    <property type="entry name" value="GST_CTER"/>
    <property type="match status" value="1"/>
</dbReference>
<dbReference type="KEGG" id="mass:CR152_18035"/>
<evidence type="ECO:0000313" key="4">
    <source>
        <dbReference type="Proteomes" id="UP000229897"/>
    </source>
</evidence>
<accession>A0A2D2DML2</accession>
<dbReference type="PROSITE" id="PS50404">
    <property type="entry name" value="GST_NTER"/>
    <property type="match status" value="1"/>
</dbReference>